<evidence type="ECO:0000256" key="1">
    <source>
        <dbReference type="ARBA" id="ARBA00000085"/>
    </source>
</evidence>
<feature type="transmembrane region" description="Helical" evidence="4">
    <location>
        <begin position="6"/>
        <end position="30"/>
    </location>
</feature>
<evidence type="ECO:0000256" key="2">
    <source>
        <dbReference type="ARBA" id="ARBA00012438"/>
    </source>
</evidence>
<dbReference type="PANTHER" id="PTHR43065">
    <property type="entry name" value="SENSOR HISTIDINE KINASE"/>
    <property type="match status" value="1"/>
</dbReference>
<feature type="domain" description="Histidine kinase" evidence="5">
    <location>
        <begin position="543"/>
        <end position="750"/>
    </location>
</feature>
<dbReference type="SUPFAM" id="SSF55785">
    <property type="entry name" value="PYP-like sensor domain (PAS domain)"/>
    <property type="match status" value="1"/>
</dbReference>
<evidence type="ECO:0000256" key="4">
    <source>
        <dbReference type="SAM" id="Phobius"/>
    </source>
</evidence>
<dbReference type="AlphaFoldDB" id="A0A7C0Y9L7"/>
<dbReference type="SMART" id="SM00387">
    <property type="entry name" value="HATPase_c"/>
    <property type="match status" value="1"/>
</dbReference>
<dbReference type="Gene3D" id="1.10.287.130">
    <property type="match status" value="1"/>
</dbReference>
<comment type="caution">
    <text evidence="6">The sequence shown here is derived from an EMBL/GenBank/DDBJ whole genome shotgun (WGS) entry which is preliminary data.</text>
</comment>
<dbReference type="GO" id="GO:0000155">
    <property type="term" value="F:phosphorelay sensor kinase activity"/>
    <property type="evidence" value="ECO:0007669"/>
    <property type="project" value="InterPro"/>
</dbReference>
<dbReference type="InterPro" id="IPR035965">
    <property type="entry name" value="PAS-like_dom_sf"/>
</dbReference>
<name>A0A7C0Y9L7_9BACT</name>
<dbReference type="EC" id="2.7.13.3" evidence="2"/>
<dbReference type="InterPro" id="IPR004358">
    <property type="entry name" value="Sig_transdc_His_kin-like_C"/>
</dbReference>
<keyword evidence="4" id="KW-0812">Transmembrane</keyword>
<sequence length="761" mass="85588">MRRGFIFASGVILIFVVVFLVGIHLLVVDYRKGTEELARRKGEMVAREVAVNVAHLIDERMDTVEVLSLSFIPLFLEGKISEGELDRGVDLHMRYGGGVTNIQFFNEDGVVVWGYPPTKAMLGLRLDRDLMSHEIFKLFTDCIERRKREVRVVKTLFLDPNSMRLDYEPLLVVMHPVTVGEGNAMKGVLMASLNLCKIVRKSFSKVLFSGWQMALLGGGGEVLWSKGGGGKVGDLFKGGGEVMRVEMPVRVGDQRWSVVAWISKKEVEAGIVSFYWKVEGLVISFLVVLGLSLFLVFKEIRRGYRAVALSEDRFRTLVEGMSEVFYVRDKVRGFSYMSPGAEGKLGVPRKELEETIVSLSPFNGEATVEVGEKVLAVREKRREDAFYGLVRDITTECRLTRNLERERSFLDSMVSSLRAGVMVVDGERRVLWMNTYLKEIYELGGEVEGIPCYTLFAHRKSPCPSCYLDPLLAGRKAQEEVIAKYYVPLLGGERHFFVRTRKVKMEDKGRIVVLCQDITEMKHMEEQMYFMDKLSSLGKLAASVAHELSTPLFVTSTNLETVLRKERLTPSARRLLELSAEELRRSVLLLRKLRWVYRPVSMEKEWVNIDQVLRDVAAILRTYARERKVGLNLEITPVEPFPGYKGPLMQVLLNLVTNAVEASPHGGEVTIRAEEEGGELVLTVRDRGVGIPKGMLDQIFKPFVTTKGGKGAGLGLHLTCKMVEGMGGTIEVESQEGEGSVFRVRLPVERGGEGERKDPDN</sequence>
<dbReference type="Pfam" id="PF00512">
    <property type="entry name" value="HisKA"/>
    <property type="match status" value="1"/>
</dbReference>
<dbReference type="InterPro" id="IPR036890">
    <property type="entry name" value="HATPase_C_sf"/>
</dbReference>
<dbReference type="Proteomes" id="UP000885690">
    <property type="component" value="Unassembled WGS sequence"/>
</dbReference>
<dbReference type="PROSITE" id="PS50109">
    <property type="entry name" value="HIS_KIN"/>
    <property type="match status" value="1"/>
</dbReference>
<feature type="transmembrane region" description="Helical" evidence="4">
    <location>
        <begin position="274"/>
        <end position="297"/>
    </location>
</feature>
<dbReference type="PANTHER" id="PTHR43065:SF42">
    <property type="entry name" value="TWO-COMPONENT SENSOR PPRA"/>
    <property type="match status" value="1"/>
</dbReference>
<keyword evidence="4" id="KW-1133">Transmembrane helix</keyword>
<reference evidence="6" key="1">
    <citation type="journal article" date="2020" name="mSystems">
        <title>Genome- and Community-Level Interaction Insights into Carbon Utilization and Element Cycling Functions of Hydrothermarchaeota in Hydrothermal Sediment.</title>
        <authorList>
            <person name="Zhou Z."/>
            <person name="Liu Y."/>
            <person name="Xu W."/>
            <person name="Pan J."/>
            <person name="Luo Z.H."/>
            <person name="Li M."/>
        </authorList>
    </citation>
    <scope>NUCLEOTIDE SEQUENCE [LARGE SCALE GENOMIC DNA]</scope>
    <source>
        <strain evidence="6">HyVt-115</strain>
    </source>
</reference>
<keyword evidence="3" id="KW-0597">Phosphoprotein</keyword>
<dbReference type="PRINTS" id="PR00344">
    <property type="entry name" value="BCTRLSENSOR"/>
</dbReference>
<dbReference type="InterPro" id="IPR003594">
    <property type="entry name" value="HATPase_dom"/>
</dbReference>
<accession>A0A7C0Y9L7</accession>
<dbReference type="InterPro" id="IPR013656">
    <property type="entry name" value="PAS_4"/>
</dbReference>
<dbReference type="Gene3D" id="3.30.565.10">
    <property type="entry name" value="Histidine kinase-like ATPase, C-terminal domain"/>
    <property type="match status" value="1"/>
</dbReference>
<comment type="catalytic activity">
    <reaction evidence="1">
        <text>ATP + protein L-histidine = ADP + protein N-phospho-L-histidine.</text>
        <dbReference type="EC" id="2.7.13.3"/>
    </reaction>
</comment>
<evidence type="ECO:0000313" key="6">
    <source>
        <dbReference type="EMBL" id="HDD53416.1"/>
    </source>
</evidence>
<dbReference type="Pfam" id="PF02518">
    <property type="entry name" value="HATPase_c"/>
    <property type="match status" value="1"/>
</dbReference>
<dbReference type="EMBL" id="DQWS01000185">
    <property type="protein sequence ID" value="HDD53416.1"/>
    <property type="molecule type" value="Genomic_DNA"/>
</dbReference>
<protein>
    <recommendedName>
        <fullName evidence="2">histidine kinase</fullName>
        <ecNumber evidence="2">2.7.13.3</ecNumber>
    </recommendedName>
</protein>
<dbReference type="SUPFAM" id="SSF47384">
    <property type="entry name" value="Homodimeric domain of signal transducing histidine kinase"/>
    <property type="match status" value="1"/>
</dbReference>
<dbReference type="Pfam" id="PF08448">
    <property type="entry name" value="PAS_4"/>
    <property type="match status" value="1"/>
</dbReference>
<keyword evidence="4" id="KW-0472">Membrane</keyword>
<gene>
    <name evidence="6" type="ORF">ENF32_05045</name>
</gene>
<organism evidence="6">
    <name type="scientific">Thermosulfidibacter takaii</name>
    <dbReference type="NCBI Taxonomy" id="412593"/>
    <lineage>
        <taxon>Bacteria</taxon>
        <taxon>Pseudomonadati</taxon>
        <taxon>Thermosulfidibacterota</taxon>
        <taxon>Thermosulfidibacteria</taxon>
        <taxon>Thermosulfidibacterales</taxon>
        <taxon>Thermosulfidibacteraceae</taxon>
    </lineage>
</organism>
<evidence type="ECO:0000259" key="5">
    <source>
        <dbReference type="PROSITE" id="PS50109"/>
    </source>
</evidence>
<proteinExistence type="predicted"/>
<dbReference type="InterPro" id="IPR036097">
    <property type="entry name" value="HisK_dim/P_sf"/>
</dbReference>
<dbReference type="InterPro" id="IPR003661">
    <property type="entry name" value="HisK_dim/P_dom"/>
</dbReference>
<evidence type="ECO:0000256" key="3">
    <source>
        <dbReference type="ARBA" id="ARBA00022553"/>
    </source>
</evidence>
<dbReference type="Gene3D" id="3.30.450.20">
    <property type="entry name" value="PAS domain"/>
    <property type="match status" value="1"/>
</dbReference>
<dbReference type="InterPro" id="IPR005467">
    <property type="entry name" value="His_kinase_dom"/>
</dbReference>
<dbReference type="SUPFAM" id="SSF55874">
    <property type="entry name" value="ATPase domain of HSP90 chaperone/DNA topoisomerase II/histidine kinase"/>
    <property type="match status" value="1"/>
</dbReference>
<dbReference type="CDD" id="cd00082">
    <property type="entry name" value="HisKA"/>
    <property type="match status" value="1"/>
</dbReference>